<proteinExistence type="inferred from homology"/>
<keyword evidence="4" id="KW-0560">Oxidoreductase</keyword>
<sequence length="578" mass="64950">MGQSNEKFYCECRSKKDKNKNGGQTKKLLMKSSEYLYNPRVCKGLAVSTREREEMELRGILPPAVRCRNLQVKAVIQNLDRFEENLSKYIYLRNLQDFDEELFYKVMMEHTEKLMPIVYTPTVGLACIKYSTIFHRPRGIFLTVHDGGRIHHILGNWPERNVKAIVVTDGERILGLGDLGANGMGIPVGKLALYTALAGIPPELTLPVTIDFGTNNQKLIEDPFYIGLRQKRVKGPEYNDLMDEFMEAVVQRYGRSCLIQFEDFGNHNAFRLLEKYKPNYCTFNDDIQGTASVAVAGILASLKITGLKLAQNIFLFQGAGEAALGTANLLVMAMEQDGVQSEEAMKKIWLIDSKGLIVKNRPTGGITEHKARFAKDYQNLTSLEEIVKSIKPTVLIGASAQRGVFTENVLQTMANNHKQPVIFALSNPTDKAECTASDAYIHTEGRCVFASGSPFEPVTINEKTHYPGQGNNAYIFPGVAFAIMACGVHYVSDEVFLVSAKALADQVRKEHLAEGRVYPPLKKIHDVSFNIAIKLTQYFYAEDFATRRPEPHDKIAFLRSKQYNYARPLSIKLGRHPY</sequence>
<keyword evidence="7" id="KW-1185">Reference proteome</keyword>
<keyword evidence="3 4" id="KW-0479">Metal-binding</keyword>
<dbReference type="NCBIfam" id="NF010052">
    <property type="entry name" value="PRK13529.1"/>
    <property type="match status" value="1"/>
</dbReference>
<feature type="domain" description="Malic enzyme N-terminal" evidence="6">
    <location>
        <begin position="96"/>
        <end position="277"/>
    </location>
</feature>
<dbReference type="Pfam" id="PF00390">
    <property type="entry name" value="malic"/>
    <property type="match status" value="1"/>
</dbReference>
<accession>A0ABM1TMB1</accession>
<dbReference type="PRINTS" id="PR00072">
    <property type="entry name" value="MALOXRDTASE"/>
</dbReference>
<dbReference type="GeneID" id="106471766"/>
<dbReference type="RefSeq" id="XP_022257017.1">
    <property type="nucleotide sequence ID" value="XM_022401309.1"/>
</dbReference>
<dbReference type="InterPro" id="IPR037062">
    <property type="entry name" value="Malic_N_dom_sf"/>
</dbReference>
<evidence type="ECO:0000259" key="5">
    <source>
        <dbReference type="SMART" id="SM00919"/>
    </source>
</evidence>
<dbReference type="CDD" id="cd05312">
    <property type="entry name" value="NAD_bind_1_malic_enz"/>
    <property type="match status" value="1"/>
</dbReference>
<evidence type="ECO:0000256" key="1">
    <source>
        <dbReference type="ARBA" id="ARBA00001936"/>
    </source>
</evidence>
<feature type="domain" description="Malic enzyme NAD-binding" evidence="5">
    <location>
        <begin position="287"/>
        <end position="540"/>
    </location>
</feature>
<dbReference type="Pfam" id="PF03949">
    <property type="entry name" value="Malic_M"/>
    <property type="match status" value="1"/>
</dbReference>
<dbReference type="PIRSF" id="PIRSF000106">
    <property type="entry name" value="ME"/>
    <property type="match status" value="1"/>
</dbReference>
<dbReference type="InterPro" id="IPR036291">
    <property type="entry name" value="NAD(P)-bd_dom_sf"/>
</dbReference>
<evidence type="ECO:0000256" key="3">
    <source>
        <dbReference type="ARBA" id="ARBA00022723"/>
    </source>
</evidence>
<dbReference type="PANTHER" id="PTHR23406">
    <property type="entry name" value="MALIC ENZYME-RELATED"/>
    <property type="match status" value="1"/>
</dbReference>
<reference evidence="8" key="1">
    <citation type="submission" date="2025-08" db="UniProtKB">
        <authorList>
            <consortium name="RefSeq"/>
        </authorList>
    </citation>
    <scope>IDENTIFICATION</scope>
    <source>
        <tissue evidence="8">Muscle</tissue>
    </source>
</reference>
<comment type="similarity">
    <text evidence="2 4">Belongs to the malic enzymes family.</text>
</comment>
<gene>
    <name evidence="8" type="primary">LOC106471766</name>
</gene>
<dbReference type="InterPro" id="IPR046346">
    <property type="entry name" value="Aminoacid_DH-like_N_sf"/>
</dbReference>
<dbReference type="InterPro" id="IPR012302">
    <property type="entry name" value="Malic_NAD-bd"/>
</dbReference>
<dbReference type="Gene3D" id="3.40.50.720">
    <property type="entry name" value="NAD(P)-binding Rossmann-like Domain"/>
    <property type="match status" value="1"/>
</dbReference>
<dbReference type="Proteomes" id="UP000694941">
    <property type="component" value="Unplaced"/>
</dbReference>
<dbReference type="InterPro" id="IPR012301">
    <property type="entry name" value="Malic_N_dom"/>
</dbReference>
<name>A0ABM1TMB1_LIMPO</name>
<dbReference type="InterPro" id="IPR001891">
    <property type="entry name" value="Malic_OxRdtase"/>
</dbReference>
<evidence type="ECO:0000313" key="7">
    <source>
        <dbReference type="Proteomes" id="UP000694941"/>
    </source>
</evidence>
<dbReference type="PANTHER" id="PTHR23406:SF90">
    <property type="entry name" value="MALIC ENZYME-RELATED"/>
    <property type="match status" value="1"/>
</dbReference>
<dbReference type="PROSITE" id="PS00331">
    <property type="entry name" value="MALIC_ENZYMES"/>
    <property type="match status" value="1"/>
</dbReference>
<evidence type="ECO:0000259" key="6">
    <source>
        <dbReference type="SMART" id="SM01274"/>
    </source>
</evidence>
<evidence type="ECO:0000313" key="8">
    <source>
        <dbReference type="RefSeq" id="XP_022257017.1"/>
    </source>
</evidence>
<dbReference type="SUPFAM" id="SSF53223">
    <property type="entry name" value="Aminoacid dehydrogenase-like, N-terminal domain"/>
    <property type="match status" value="1"/>
</dbReference>
<comment type="cofactor">
    <cofactor evidence="1">
        <name>Mn(2+)</name>
        <dbReference type="ChEBI" id="CHEBI:29035"/>
    </cofactor>
</comment>
<evidence type="ECO:0000256" key="4">
    <source>
        <dbReference type="RuleBase" id="RU003426"/>
    </source>
</evidence>
<dbReference type="SUPFAM" id="SSF51735">
    <property type="entry name" value="NAD(P)-binding Rossmann-fold domains"/>
    <property type="match status" value="1"/>
</dbReference>
<organism evidence="7 8">
    <name type="scientific">Limulus polyphemus</name>
    <name type="common">Atlantic horseshoe crab</name>
    <dbReference type="NCBI Taxonomy" id="6850"/>
    <lineage>
        <taxon>Eukaryota</taxon>
        <taxon>Metazoa</taxon>
        <taxon>Ecdysozoa</taxon>
        <taxon>Arthropoda</taxon>
        <taxon>Chelicerata</taxon>
        <taxon>Merostomata</taxon>
        <taxon>Xiphosura</taxon>
        <taxon>Limulidae</taxon>
        <taxon>Limulus</taxon>
    </lineage>
</organism>
<dbReference type="SMART" id="SM00919">
    <property type="entry name" value="Malic_M"/>
    <property type="match status" value="1"/>
</dbReference>
<protein>
    <recommendedName>
        <fullName evidence="4">Malic enzyme</fullName>
    </recommendedName>
</protein>
<dbReference type="Gene3D" id="3.40.50.10380">
    <property type="entry name" value="Malic enzyme, N-terminal domain"/>
    <property type="match status" value="1"/>
</dbReference>
<dbReference type="InterPro" id="IPR015884">
    <property type="entry name" value="Malic_enzyme_CS"/>
</dbReference>
<dbReference type="SMART" id="SM01274">
    <property type="entry name" value="malic"/>
    <property type="match status" value="1"/>
</dbReference>
<evidence type="ECO:0000256" key="2">
    <source>
        <dbReference type="ARBA" id="ARBA00008785"/>
    </source>
</evidence>